<evidence type="ECO:0000313" key="4">
    <source>
        <dbReference type="Proteomes" id="UP000198615"/>
    </source>
</evidence>
<evidence type="ECO:0000256" key="1">
    <source>
        <dbReference type="SAM" id="Coils"/>
    </source>
</evidence>
<dbReference type="AlphaFoldDB" id="A0A8G2BJY3"/>
<dbReference type="RefSeq" id="WP_028796092.1">
    <property type="nucleotide sequence ID" value="NZ_FNBW01000010.1"/>
</dbReference>
<feature type="region of interest" description="Disordered" evidence="2">
    <location>
        <begin position="1"/>
        <end position="30"/>
    </location>
</feature>
<dbReference type="EMBL" id="FNBW01000010">
    <property type="protein sequence ID" value="SDG11931.1"/>
    <property type="molecule type" value="Genomic_DNA"/>
</dbReference>
<accession>A0A8G2BJY3</accession>
<evidence type="ECO:0000313" key="3">
    <source>
        <dbReference type="EMBL" id="SDG11931.1"/>
    </source>
</evidence>
<feature type="compositionally biased region" description="Basic and acidic residues" evidence="2">
    <location>
        <begin position="53"/>
        <end position="67"/>
    </location>
</feature>
<feature type="region of interest" description="Disordered" evidence="2">
    <location>
        <begin position="43"/>
        <end position="108"/>
    </location>
</feature>
<keyword evidence="1" id="KW-0175">Coiled coil</keyword>
<dbReference type="Gene3D" id="1.20.5.340">
    <property type="match status" value="1"/>
</dbReference>
<dbReference type="OrthoDB" id="5295703at2"/>
<protein>
    <submittedName>
        <fullName evidence="3">Uncharacterized protein</fullName>
    </submittedName>
</protein>
<dbReference type="Proteomes" id="UP000198615">
    <property type="component" value="Unassembled WGS sequence"/>
</dbReference>
<sequence>MSGSSPWSIKGVSREDREVAKHEARKSGEPIGAWLSRRIREASAGGAPVDGRQIVDRGSLDAPDRQPDPSARAVSPENDRRRGGPVQGDPSLGRRATDHPDFGFGPGNWRQARETILAREESRHTEGLAALRDRVRAVEGRLETKPDDIAELDQRIRSISGRIAELTDRLEALENTRGLGDVDRKMDRLETEFLEMDRFVRRIPADTSDSLDGLARRIEQLVDRMRVVEAFVLPGKRKPGFFGRLFRRKSR</sequence>
<proteinExistence type="predicted"/>
<feature type="compositionally biased region" description="Basic and acidic residues" evidence="2">
    <location>
        <begin position="12"/>
        <end position="28"/>
    </location>
</feature>
<evidence type="ECO:0000256" key="2">
    <source>
        <dbReference type="SAM" id="MobiDB-lite"/>
    </source>
</evidence>
<comment type="caution">
    <text evidence="3">The sequence shown here is derived from an EMBL/GenBank/DDBJ whole genome shotgun (WGS) entry which is preliminary data.</text>
</comment>
<gene>
    <name evidence="3" type="ORF">SAMN05660686_03453</name>
</gene>
<organism evidence="3 4">
    <name type="scientific">Thalassobaculum litoreum DSM 18839</name>
    <dbReference type="NCBI Taxonomy" id="1123362"/>
    <lineage>
        <taxon>Bacteria</taxon>
        <taxon>Pseudomonadati</taxon>
        <taxon>Pseudomonadota</taxon>
        <taxon>Alphaproteobacteria</taxon>
        <taxon>Rhodospirillales</taxon>
        <taxon>Thalassobaculaceae</taxon>
        <taxon>Thalassobaculum</taxon>
    </lineage>
</organism>
<name>A0A8G2BJY3_9PROT</name>
<reference evidence="3 4" key="1">
    <citation type="submission" date="2016-10" db="EMBL/GenBank/DDBJ databases">
        <authorList>
            <person name="Varghese N."/>
            <person name="Submissions S."/>
        </authorList>
    </citation>
    <scope>NUCLEOTIDE SEQUENCE [LARGE SCALE GENOMIC DNA]</scope>
    <source>
        <strain evidence="3 4">DSM 18839</strain>
    </source>
</reference>
<feature type="coiled-coil region" evidence="1">
    <location>
        <begin position="149"/>
        <end position="176"/>
    </location>
</feature>
<keyword evidence="4" id="KW-1185">Reference proteome</keyword>